<proteinExistence type="predicted"/>
<protein>
    <recommendedName>
        <fullName evidence="2">Dephospho-CoA kinase</fullName>
    </recommendedName>
</protein>
<name>X1S1X2_9ZZZZ</name>
<evidence type="ECO:0008006" key="2">
    <source>
        <dbReference type="Google" id="ProtNLM"/>
    </source>
</evidence>
<evidence type="ECO:0000313" key="1">
    <source>
        <dbReference type="EMBL" id="GAI86878.1"/>
    </source>
</evidence>
<dbReference type="EMBL" id="BARW01008720">
    <property type="protein sequence ID" value="GAI86878.1"/>
    <property type="molecule type" value="Genomic_DNA"/>
</dbReference>
<organism evidence="1">
    <name type="scientific">marine sediment metagenome</name>
    <dbReference type="NCBI Taxonomy" id="412755"/>
    <lineage>
        <taxon>unclassified sequences</taxon>
        <taxon>metagenomes</taxon>
        <taxon>ecological metagenomes</taxon>
    </lineage>
</organism>
<dbReference type="Gene3D" id="3.40.50.300">
    <property type="entry name" value="P-loop containing nucleotide triphosphate hydrolases"/>
    <property type="match status" value="1"/>
</dbReference>
<dbReference type="InterPro" id="IPR027417">
    <property type="entry name" value="P-loop_NTPase"/>
</dbReference>
<comment type="caution">
    <text evidence="1">The sequence shown here is derived from an EMBL/GenBank/DDBJ whole genome shotgun (WGS) entry which is preliminary data.</text>
</comment>
<accession>X1S1X2</accession>
<gene>
    <name evidence="1" type="ORF">S12H4_17772</name>
</gene>
<dbReference type="AlphaFoldDB" id="X1S1X2"/>
<sequence>MAVFTTRSLRYARLSQRRERPLSTEEAEQRDYAEIENVEKAGPIAIADYTIPNDGPEEDLLLAVDRLLSTLRVC</sequence>
<reference evidence="1" key="1">
    <citation type="journal article" date="2014" name="Front. Microbiol.">
        <title>High frequency of phylogenetically diverse reductive dehalogenase-homologous genes in deep subseafloor sedimentary metagenomes.</title>
        <authorList>
            <person name="Kawai M."/>
            <person name="Futagami T."/>
            <person name="Toyoda A."/>
            <person name="Takaki Y."/>
            <person name="Nishi S."/>
            <person name="Hori S."/>
            <person name="Arai W."/>
            <person name="Tsubouchi T."/>
            <person name="Morono Y."/>
            <person name="Uchiyama I."/>
            <person name="Ito T."/>
            <person name="Fujiyama A."/>
            <person name="Inagaki F."/>
            <person name="Takami H."/>
        </authorList>
    </citation>
    <scope>NUCLEOTIDE SEQUENCE</scope>
    <source>
        <strain evidence="1">Expedition CK06-06</strain>
    </source>
</reference>